<dbReference type="PANTHER" id="PTHR42850">
    <property type="entry name" value="METALLOPHOSPHOESTERASE"/>
    <property type="match status" value="1"/>
</dbReference>
<dbReference type="GO" id="GO:0005737">
    <property type="term" value="C:cytoplasm"/>
    <property type="evidence" value="ECO:0007669"/>
    <property type="project" value="TreeGrafter"/>
</dbReference>
<evidence type="ECO:0000313" key="2">
    <source>
        <dbReference type="EMBL" id="PQJ27419.1"/>
    </source>
</evidence>
<accession>A0A2S7TXI1</accession>
<feature type="domain" description="Calcineurin-like phosphoesterase" evidence="1">
    <location>
        <begin position="8"/>
        <end position="145"/>
    </location>
</feature>
<evidence type="ECO:0000259" key="1">
    <source>
        <dbReference type="Pfam" id="PF00149"/>
    </source>
</evidence>
<protein>
    <recommendedName>
        <fullName evidence="1">Calcineurin-like phosphoesterase domain-containing protein</fullName>
    </recommendedName>
</protein>
<dbReference type="Pfam" id="PF00149">
    <property type="entry name" value="Metallophos"/>
    <property type="match status" value="1"/>
</dbReference>
<dbReference type="InterPro" id="IPR050126">
    <property type="entry name" value="Ap4A_hydrolase"/>
</dbReference>
<dbReference type="Gene3D" id="3.60.21.10">
    <property type="match status" value="1"/>
</dbReference>
<gene>
    <name evidence="2" type="ORF">BSZ32_02180</name>
</gene>
<comment type="caution">
    <text evidence="2">The sequence shown here is derived from an EMBL/GenBank/DDBJ whole genome shotgun (WGS) entry which is preliminary data.</text>
</comment>
<dbReference type="InterPro" id="IPR004843">
    <property type="entry name" value="Calcineurin-like_PHP"/>
</dbReference>
<organism evidence="2 3">
    <name type="scientific">Rubritalea profundi</name>
    <dbReference type="NCBI Taxonomy" id="1658618"/>
    <lineage>
        <taxon>Bacteria</taxon>
        <taxon>Pseudomonadati</taxon>
        <taxon>Verrucomicrobiota</taxon>
        <taxon>Verrucomicrobiia</taxon>
        <taxon>Verrucomicrobiales</taxon>
        <taxon>Rubritaleaceae</taxon>
        <taxon>Rubritalea</taxon>
    </lineage>
</organism>
<name>A0A2S7TXI1_9BACT</name>
<evidence type="ECO:0000313" key="3">
    <source>
        <dbReference type="Proteomes" id="UP000239907"/>
    </source>
</evidence>
<dbReference type="OrthoDB" id="9779903at2"/>
<sequence length="315" mass="35528">MEKQKYDIIGDIHGCHDKLLLILTVLDYKLVDGCYRHPLGRKVAFLGDFIDPKGDIPHDVPAVLEIVKTMVDKKEAVAVMGNHEFNAVAHATPDGNGGYLRPHLPNKDKGLKITLEAFKDGFDGQEWKGWIDWFKTLPFYLELDGFRLVHAYWHEEAIAELAGKTLHDDGFLKLAATKGTKEYGWIENVLKGYEIPMPGEHKYKDHTGEWRDKFRARWFDQAPKGKLACDLVFPAGNFDIPAELVPDETAALIPGYAQAEPPVFFGHYFKPEDCPLEPELTNLACLDYSVAKGGPMVAYRWDGEAKLTPEKYLAV</sequence>
<keyword evidence="3" id="KW-1185">Reference proteome</keyword>
<reference evidence="2 3" key="1">
    <citation type="submission" date="2016-12" db="EMBL/GenBank/DDBJ databases">
        <title>Study of bacterial adaptation to deep sea.</title>
        <authorList>
            <person name="Song J."/>
            <person name="Yoshizawa S."/>
            <person name="Kogure K."/>
        </authorList>
    </citation>
    <scope>NUCLEOTIDE SEQUENCE [LARGE SCALE GENOMIC DNA]</scope>
    <source>
        <strain evidence="2 3">SAORIC-165</strain>
    </source>
</reference>
<dbReference type="AlphaFoldDB" id="A0A2S7TXI1"/>
<dbReference type="Proteomes" id="UP000239907">
    <property type="component" value="Unassembled WGS sequence"/>
</dbReference>
<dbReference type="EMBL" id="MQWA01000001">
    <property type="protein sequence ID" value="PQJ27419.1"/>
    <property type="molecule type" value="Genomic_DNA"/>
</dbReference>
<dbReference type="RefSeq" id="WP_105041904.1">
    <property type="nucleotide sequence ID" value="NZ_MQWA01000001.1"/>
</dbReference>
<dbReference type="PANTHER" id="PTHR42850:SF7">
    <property type="entry name" value="BIS(5'-NUCLEOSYL)-TETRAPHOSPHATASE PRPE [ASYMMETRICAL]"/>
    <property type="match status" value="1"/>
</dbReference>
<dbReference type="GO" id="GO:0016791">
    <property type="term" value="F:phosphatase activity"/>
    <property type="evidence" value="ECO:0007669"/>
    <property type="project" value="TreeGrafter"/>
</dbReference>
<dbReference type="InterPro" id="IPR029052">
    <property type="entry name" value="Metallo-depent_PP-like"/>
</dbReference>
<proteinExistence type="predicted"/>
<dbReference type="SUPFAM" id="SSF56300">
    <property type="entry name" value="Metallo-dependent phosphatases"/>
    <property type="match status" value="1"/>
</dbReference>